<dbReference type="Gene3D" id="3.40.1350.10">
    <property type="match status" value="1"/>
</dbReference>
<name>A0ABQ0A3M4_9GAMM</name>
<accession>A0ABQ0A3M4</accession>
<dbReference type="EMBL" id="BAABWN010000001">
    <property type="protein sequence ID" value="GAA6166248.1"/>
    <property type="molecule type" value="Genomic_DNA"/>
</dbReference>
<dbReference type="PANTHER" id="PTHR34039">
    <property type="entry name" value="UPF0102 PROTEIN YRAN"/>
    <property type="match status" value="1"/>
</dbReference>
<dbReference type="InterPro" id="IPR011856">
    <property type="entry name" value="tRNA_endonuc-like_dom_sf"/>
</dbReference>
<dbReference type="PANTHER" id="PTHR34039:SF1">
    <property type="entry name" value="UPF0102 PROTEIN YRAN"/>
    <property type="match status" value="1"/>
</dbReference>
<dbReference type="NCBIfam" id="TIGR00252">
    <property type="entry name" value="YraN family protein"/>
    <property type="match status" value="1"/>
</dbReference>
<dbReference type="NCBIfam" id="NF009150">
    <property type="entry name" value="PRK12497.1-3"/>
    <property type="match status" value="1"/>
</dbReference>
<evidence type="ECO:0000256" key="1">
    <source>
        <dbReference type="ARBA" id="ARBA00006738"/>
    </source>
</evidence>
<sequence length="117" mass="13350">MIDGKSAEAYALDYLCAQKLVFVEKNYRCRGGEIDLIMLDDSDLVFIEVKFRSYSGYGTAAEMVSVAKQRKIIHATQVFLANHTKYANFNCRFDVFAIEGKQKETMNVSWIKNAFLS</sequence>
<evidence type="ECO:0000256" key="2">
    <source>
        <dbReference type="HAMAP-Rule" id="MF_00048"/>
    </source>
</evidence>
<dbReference type="RefSeq" id="WP_353301250.1">
    <property type="nucleotide sequence ID" value="NZ_BAABWN010000001.1"/>
</dbReference>
<proteinExistence type="inferred from homology"/>
<keyword evidence="4" id="KW-1185">Reference proteome</keyword>
<dbReference type="HAMAP" id="MF_00048">
    <property type="entry name" value="UPF0102"/>
    <property type="match status" value="1"/>
</dbReference>
<organism evidence="3 4">
    <name type="scientific">Sessilibacter corallicola</name>
    <dbReference type="NCBI Taxonomy" id="2904075"/>
    <lineage>
        <taxon>Bacteria</taxon>
        <taxon>Pseudomonadati</taxon>
        <taxon>Pseudomonadota</taxon>
        <taxon>Gammaproteobacteria</taxon>
        <taxon>Cellvibrionales</taxon>
        <taxon>Cellvibrionaceae</taxon>
        <taxon>Sessilibacter</taxon>
    </lineage>
</organism>
<protein>
    <recommendedName>
        <fullName evidence="2">UPF0102 protein NBRC116591_00580</fullName>
    </recommendedName>
</protein>
<comment type="similarity">
    <text evidence="1 2">Belongs to the UPF0102 family.</text>
</comment>
<dbReference type="SUPFAM" id="SSF52980">
    <property type="entry name" value="Restriction endonuclease-like"/>
    <property type="match status" value="1"/>
</dbReference>
<dbReference type="Pfam" id="PF02021">
    <property type="entry name" value="UPF0102"/>
    <property type="match status" value="1"/>
</dbReference>
<dbReference type="InterPro" id="IPR003509">
    <property type="entry name" value="UPF0102_YraN-like"/>
</dbReference>
<gene>
    <name evidence="3" type="ORF">NBRC116591_00580</name>
</gene>
<dbReference type="InterPro" id="IPR011335">
    <property type="entry name" value="Restrct_endonuc-II-like"/>
</dbReference>
<dbReference type="Proteomes" id="UP001465153">
    <property type="component" value="Unassembled WGS sequence"/>
</dbReference>
<reference evidence="3 4" key="1">
    <citation type="submission" date="2024-04" db="EMBL/GenBank/DDBJ databases">
        <title>Draft genome sequence of Sessilibacter corallicola NBRC 116591.</title>
        <authorList>
            <person name="Miyakawa T."/>
            <person name="Kusuya Y."/>
            <person name="Miura T."/>
        </authorList>
    </citation>
    <scope>NUCLEOTIDE SEQUENCE [LARGE SCALE GENOMIC DNA]</scope>
    <source>
        <strain evidence="3 4">KU-00831-HH</strain>
    </source>
</reference>
<comment type="caution">
    <text evidence="3">The sequence shown here is derived from an EMBL/GenBank/DDBJ whole genome shotgun (WGS) entry which is preliminary data.</text>
</comment>
<evidence type="ECO:0000313" key="3">
    <source>
        <dbReference type="EMBL" id="GAA6166248.1"/>
    </source>
</evidence>
<evidence type="ECO:0000313" key="4">
    <source>
        <dbReference type="Proteomes" id="UP001465153"/>
    </source>
</evidence>